<dbReference type="Pfam" id="PF08240">
    <property type="entry name" value="ADH_N"/>
    <property type="match status" value="1"/>
</dbReference>
<gene>
    <name evidence="2" type="primary">tdh</name>
    <name evidence="2" type="ORF">Focb16_v002088</name>
</gene>
<dbReference type="SUPFAM" id="SSF51735">
    <property type="entry name" value="NAD(P)-binding Rossmann-fold domains"/>
    <property type="match status" value="1"/>
</dbReference>
<evidence type="ECO:0000259" key="1">
    <source>
        <dbReference type="Pfam" id="PF08240"/>
    </source>
</evidence>
<feature type="domain" description="Alcohol dehydrogenase-like N-terminal" evidence="1">
    <location>
        <begin position="38"/>
        <end position="152"/>
    </location>
</feature>
<accession>A0A559L962</accession>
<dbReference type="CDD" id="cd05188">
    <property type="entry name" value="MDR"/>
    <property type="match status" value="1"/>
</dbReference>
<name>A0A559L962_FUSOC</name>
<dbReference type="PANTHER" id="PTHR43677:SF4">
    <property type="entry name" value="QUINONE OXIDOREDUCTASE-LIKE PROTEIN 2"/>
    <property type="match status" value="1"/>
</dbReference>
<reference evidence="2 3" key="1">
    <citation type="journal article" date="2019" name="Microbiol. Resour. Announc.">
        <title>High-quality draft genome sequence of Fusarium oxysporum f. sp. cubense strain 160527, a causal agent of Panama disease.</title>
        <authorList>
            <person name="Asai S."/>
            <person name="Ayukawa Y."/>
            <person name="Gan P."/>
            <person name="Masuda S."/>
            <person name="Komatsu K."/>
            <person name="Shirasu K."/>
            <person name="Arie T."/>
        </authorList>
    </citation>
    <scope>NUCLEOTIDE SEQUENCE [LARGE SCALE GENOMIC DNA]</scope>
    <source>
        <strain evidence="2 3">160527</strain>
    </source>
</reference>
<dbReference type="Gene3D" id="3.40.50.720">
    <property type="entry name" value="NAD(P)-binding Rossmann-like Domain"/>
    <property type="match status" value="1"/>
</dbReference>
<dbReference type="InterPro" id="IPR011032">
    <property type="entry name" value="GroES-like_sf"/>
</dbReference>
<evidence type="ECO:0000313" key="3">
    <source>
        <dbReference type="Proteomes" id="UP000320707"/>
    </source>
</evidence>
<sequence length="395" mass="42781">MAQQQTFTLPLTQRALRQDERFQPLAVQNIQVPTAIPGSAVLRVLVADIISYSKQIYNGERNYSYPVPITPGSAAIGRVVALGQDAVKLKVGDLCFLDLTLKGRDSDGDMFLGGVNSGFTPGSQKLMADGGFRDGTHAEYVRFPLENVHQLDERRLLGSPDQGGFGYEIEDLLYINRMLVPYGGMSPLCVDVKPGETVVVSPATGAFGAAAVHVALELGAGKVIAMGRNTAVLEKVKAGEPHDKQDRVALVQLTGLLEKDLSTLNEAKGSGEIDVFYDTSPPMAQGSAHINAGIMALGRGGRACLMGGLLGDVTLAHLPIMTRNLTIKGKAMFEREDVKNMIKLVESGTIRLYHEANEWKMYRSHCVRKFALEDWEVAFAVADKASDEGNYVFIP</sequence>
<dbReference type="SUPFAM" id="SSF50129">
    <property type="entry name" value="GroES-like"/>
    <property type="match status" value="1"/>
</dbReference>
<dbReference type="InterPro" id="IPR036291">
    <property type="entry name" value="NAD(P)-bd_dom_sf"/>
</dbReference>
<protein>
    <submittedName>
        <fullName evidence="2">L-threonine 3-dehydrogenase</fullName>
    </submittedName>
</protein>
<evidence type="ECO:0000313" key="2">
    <source>
        <dbReference type="EMBL" id="TVY69892.1"/>
    </source>
</evidence>
<dbReference type="PANTHER" id="PTHR43677">
    <property type="entry name" value="SHORT-CHAIN DEHYDROGENASE/REDUCTASE"/>
    <property type="match status" value="1"/>
</dbReference>
<proteinExistence type="predicted"/>
<dbReference type="EMBL" id="SRMI01000005">
    <property type="protein sequence ID" value="TVY69892.1"/>
    <property type="molecule type" value="Genomic_DNA"/>
</dbReference>
<dbReference type="AlphaFoldDB" id="A0A559L962"/>
<dbReference type="Proteomes" id="UP000320707">
    <property type="component" value="Unassembled WGS sequence"/>
</dbReference>
<comment type="caution">
    <text evidence="2">The sequence shown here is derived from an EMBL/GenBank/DDBJ whole genome shotgun (WGS) entry which is preliminary data.</text>
</comment>
<dbReference type="GO" id="GO:0005739">
    <property type="term" value="C:mitochondrion"/>
    <property type="evidence" value="ECO:0007669"/>
    <property type="project" value="TreeGrafter"/>
</dbReference>
<dbReference type="InterPro" id="IPR013154">
    <property type="entry name" value="ADH-like_N"/>
</dbReference>
<dbReference type="Gene3D" id="3.90.180.10">
    <property type="entry name" value="Medium-chain alcohol dehydrogenases, catalytic domain"/>
    <property type="match status" value="1"/>
</dbReference>
<dbReference type="InterPro" id="IPR051397">
    <property type="entry name" value="Zn-ADH-like_protein"/>
</dbReference>
<dbReference type="GO" id="GO:0016491">
    <property type="term" value="F:oxidoreductase activity"/>
    <property type="evidence" value="ECO:0007669"/>
    <property type="project" value="TreeGrafter"/>
</dbReference>
<organism evidence="2 3">
    <name type="scientific">Fusarium oxysporum f. sp. cubense</name>
    <dbReference type="NCBI Taxonomy" id="61366"/>
    <lineage>
        <taxon>Eukaryota</taxon>
        <taxon>Fungi</taxon>
        <taxon>Dikarya</taxon>
        <taxon>Ascomycota</taxon>
        <taxon>Pezizomycotina</taxon>
        <taxon>Sordariomycetes</taxon>
        <taxon>Hypocreomycetidae</taxon>
        <taxon>Hypocreales</taxon>
        <taxon>Nectriaceae</taxon>
        <taxon>Fusarium</taxon>
        <taxon>Fusarium oxysporum species complex</taxon>
    </lineage>
</organism>